<evidence type="ECO:0000313" key="12">
    <source>
        <dbReference type="Proteomes" id="UP001524502"/>
    </source>
</evidence>
<feature type="transmembrane region" description="Helical" evidence="8">
    <location>
        <begin position="175"/>
        <end position="194"/>
    </location>
</feature>
<dbReference type="Pfam" id="PF02518">
    <property type="entry name" value="HATPase_c"/>
    <property type="match status" value="1"/>
</dbReference>
<dbReference type="Gene3D" id="3.30.565.10">
    <property type="entry name" value="Histidine kinase-like ATPase, C-terminal domain"/>
    <property type="match status" value="1"/>
</dbReference>
<dbReference type="Pfam" id="PF00512">
    <property type="entry name" value="HisKA"/>
    <property type="match status" value="1"/>
</dbReference>
<dbReference type="RefSeq" id="WP_256130769.1">
    <property type="nucleotide sequence ID" value="NZ_JANFXK010000002.1"/>
</dbReference>
<feature type="transmembrane region" description="Helical" evidence="8">
    <location>
        <begin position="12"/>
        <end position="36"/>
    </location>
</feature>
<dbReference type="Gene3D" id="6.10.340.10">
    <property type="match status" value="1"/>
</dbReference>
<dbReference type="SMART" id="SM00388">
    <property type="entry name" value="HisKA"/>
    <property type="match status" value="1"/>
</dbReference>
<protein>
    <recommendedName>
        <fullName evidence="3">histidine kinase</fullName>
        <ecNumber evidence="3">2.7.13.3</ecNumber>
    </recommendedName>
</protein>
<dbReference type="InterPro" id="IPR005467">
    <property type="entry name" value="His_kinase_dom"/>
</dbReference>
<dbReference type="PANTHER" id="PTHR43711:SF1">
    <property type="entry name" value="HISTIDINE KINASE 1"/>
    <property type="match status" value="1"/>
</dbReference>
<dbReference type="InterPro" id="IPR036097">
    <property type="entry name" value="HisK_dim/P_sf"/>
</dbReference>
<dbReference type="PROSITE" id="PS50109">
    <property type="entry name" value="HIS_KIN"/>
    <property type="match status" value="1"/>
</dbReference>
<evidence type="ECO:0000256" key="3">
    <source>
        <dbReference type="ARBA" id="ARBA00012438"/>
    </source>
</evidence>
<evidence type="ECO:0000256" key="2">
    <source>
        <dbReference type="ARBA" id="ARBA00004370"/>
    </source>
</evidence>
<evidence type="ECO:0000256" key="1">
    <source>
        <dbReference type="ARBA" id="ARBA00000085"/>
    </source>
</evidence>
<dbReference type="GO" id="GO:0016301">
    <property type="term" value="F:kinase activity"/>
    <property type="evidence" value="ECO:0007669"/>
    <property type="project" value="UniProtKB-KW"/>
</dbReference>
<proteinExistence type="predicted"/>
<dbReference type="SUPFAM" id="SSF55874">
    <property type="entry name" value="ATPase domain of HSP90 chaperone/DNA topoisomerase II/histidine kinase"/>
    <property type="match status" value="1"/>
</dbReference>
<keyword evidence="12" id="KW-1185">Reference proteome</keyword>
<dbReference type="Proteomes" id="UP001524502">
    <property type="component" value="Unassembled WGS sequence"/>
</dbReference>
<evidence type="ECO:0000256" key="8">
    <source>
        <dbReference type="SAM" id="Phobius"/>
    </source>
</evidence>
<keyword evidence="8" id="KW-0812">Transmembrane</keyword>
<organism evidence="11 12">
    <name type="scientific">Anaerovorax odorimutans</name>
    <dbReference type="NCBI Taxonomy" id="109327"/>
    <lineage>
        <taxon>Bacteria</taxon>
        <taxon>Bacillati</taxon>
        <taxon>Bacillota</taxon>
        <taxon>Clostridia</taxon>
        <taxon>Peptostreptococcales</taxon>
        <taxon>Anaerovoracaceae</taxon>
        <taxon>Anaerovorax</taxon>
    </lineage>
</organism>
<dbReference type="PANTHER" id="PTHR43711">
    <property type="entry name" value="TWO-COMPONENT HISTIDINE KINASE"/>
    <property type="match status" value="1"/>
</dbReference>
<evidence type="ECO:0000256" key="5">
    <source>
        <dbReference type="ARBA" id="ARBA00022679"/>
    </source>
</evidence>
<dbReference type="EMBL" id="JANFXK010000002">
    <property type="protein sequence ID" value="MCQ4635576.1"/>
    <property type="molecule type" value="Genomic_DNA"/>
</dbReference>
<dbReference type="InterPro" id="IPR004358">
    <property type="entry name" value="Sig_transdc_His_kin-like_C"/>
</dbReference>
<keyword evidence="6 11" id="KW-0418">Kinase</keyword>
<keyword evidence="5" id="KW-0808">Transferase</keyword>
<evidence type="ECO:0000259" key="10">
    <source>
        <dbReference type="PROSITE" id="PS50885"/>
    </source>
</evidence>
<dbReference type="InterPro" id="IPR050736">
    <property type="entry name" value="Sensor_HK_Regulatory"/>
</dbReference>
<dbReference type="InterPro" id="IPR003594">
    <property type="entry name" value="HATPase_dom"/>
</dbReference>
<keyword evidence="4" id="KW-0597">Phosphoprotein</keyword>
<comment type="caution">
    <text evidence="11">The sequence shown here is derived from an EMBL/GenBank/DDBJ whole genome shotgun (WGS) entry which is preliminary data.</text>
</comment>
<evidence type="ECO:0000259" key="9">
    <source>
        <dbReference type="PROSITE" id="PS50109"/>
    </source>
</evidence>
<sequence length="473" mass="53376">MKFKIDTNSIKFKVCLYFIVFAVLLMLVLWTLQVLFLNTFYVTMKKAKTEKVVTNIEKAYAEDDVSTFYANLSELAESVDMTIYVTHLGGAPFFMYYRENSLRDYSQEMLRVRQEMELKHQTSVQLPIGNGKDSKRLLACGSLLLSNGNKPDLIAYVFSPLWPVSTTIEILTNQLAYVTAISLALALVLSIYLATRITTPIRDITKSAGKLAQGQYGVVFKGGHYSELNNLADTLTRASIELEKSSMLQKDLIANVSHDLRTPLTMVKSYAEMIRDLSGDNPQKRNAHLQVIIDEADRLNLLVNDMLTLSRMQSGVIVIERTHFNIKEVVEGILLSYKLLMEEDGYRITLDCRDDIIVDADPERMKQVFSNLINNALKFCGDDKTVNVIIKKRGRHVLCQIQDHGVGIPADELPHIWERYYKASSNMVRSTTGTGLGLSIVKEILSLHKANYGVNSTLGEGTTFWFELDVALK</sequence>
<reference evidence="11 12" key="1">
    <citation type="submission" date="2022-06" db="EMBL/GenBank/DDBJ databases">
        <title>Isolation of gut microbiota from human fecal samples.</title>
        <authorList>
            <person name="Pamer E.G."/>
            <person name="Barat B."/>
            <person name="Waligurski E."/>
            <person name="Medina S."/>
            <person name="Paddock L."/>
            <person name="Mostad J."/>
        </authorList>
    </citation>
    <scope>NUCLEOTIDE SEQUENCE [LARGE SCALE GENOMIC DNA]</scope>
    <source>
        <strain evidence="11 12">SL.3.17</strain>
    </source>
</reference>
<evidence type="ECO:0000313" key="11">
    <source>
        <dbReference type="EMBL" id="MCQ4635576.1"/>
    </source>
</evidence>
<keyword evidence="7" id="KW-0902">Two-component regulatory system</keyword>
<gene>
    <name evidence="11" type="ORF">NE619_02450</name>
</gene>
<feature type="domain" description="Histidine kinase" evidence="9">
    <location>
        <begin position="255"/>
        <end position="472"/>
    </location>
</feature>
<dbReference type="PRINTS" id="PR00344">
    <property type="entry name" value="BCTRLSENSOR"/>
</dbReference>
<dbReference type="InterPro" id="IPR003660">
    <property type="entry name" value="HAMP_dom"/>
</dbReference>
<dbReference type="EC" id="2.7.13.3" evidence="3"/>
<accession>A0ABT1RKU4</accession>
<comment type="subcellular location">
    <subcellularLocation>
        <location evidence="2">Membrane</location>
    </subcellularLocation>
</comment>
<dbReference type="InterPro" id="IPR003661">
    <property type="entry name" value="HisK_dim/P_dom"/>
</dbReference>
<name>A0ABT1RKU4_9FIRM</name>
<dbReference type="PROSITE" id="PS50885">
    <property type="entry name" value="HAMP"/>
    <property type="match status" value="1"/>
</dbReference>
<dbReference type="CDD" id="cd00082">
    <property type="entry name" value="HisKA"/>
    <property type="match status" value="1"/>
</dbReference>
<dbReference type="InterPro" id="IPR036890">
    <property type="entry name" value="HATPase_C_sf"/>
</dbReference>
<evidence type="ECO:0000256" key="4">
    <source>
        <dbReference type="ARBA" id="ARBA00022553"/>
    </source>
</evidence>
<evidence type="ECO:0000256" key="7">
    <source>
        <dbReference type="ARBA" id="ARBA00023012"/>
    </source>
</evidence>
<keyword evidence="8" id="KW-0472">Membrane</keyword>
<dbReference type="SMART" id="SM00387">
    <property type="entry name" value="HATPase_c"/>
    <property type="match status" value="1"/>
</dbReference>
<dbReference type="CDD" id="cd00075">
    <property type="entry name" value="HATPase"/>
    <property type="match status" value="1"/>
</dbReference>
<evidence type="ECO:0000256" key="6">
    <source>
        <dbReference type="ARBA" id="ARBA00022777"/>
    </source>
</evidence>
<keyword evidence="8" id="KW-1133">Transmembrane helix</keyword>
<feature type="domain" description="HAMP" evidence="10">
    <location>
        <begin position="195"/>
        <end position="247"/>
    </location>
</feature>
<comment type="catalytic activity">
    <reaction evidence="1">
        <text>ATP + protein L-histidine = ADP + protein N-phospho-L-histidine.</text>
        <dbReference type="EC" id="2.7.13.3"/>
    </reaction>
</comment>
<dbReference type="Gene3D" id="1.10.287.130">
    <property type="match status" value="1"/>
</dbReference>
<dbReference type="SUPFAM" id="SSF47384">
    <property type="entry name" value="Homodimeric domain of signal transducing histidine kinase"/>
    <property type="match status" value="1"/>
</dbReference>